<dbReference type="Gene3D" id="3.90.550.10">
    <property type="entry name" value="Spore Coat Polysaccharide Biosynthesis Protein SpsA, Chain A"/>
    <property type="match status" value="1"/>
</dbReference>
<evidence type="ECO:0000313" key="1">
    <source>
        <dbReference type="EMBL" id="MDN0050898.1"/>
    </source>
</evidence>
<reference evidence="1" key="2">
    <citation type="submission" date="2024-05" db="EMBL/GenBank/DDBJ databases">
        <title>Identification and characterization of horizontal gene transfer across gut microbiota members of farm animals based on homology search.</title>
        <authorList>
            <person name="Schwarzerova J."/>
            <person name="Nykrynova M."/>
            <person name="Jureckova K."/>
            <person name="Cejkova D."/>
            <person name="Rychlik I."/>
        </authorList>
    </citation>
    <scope>NUCLEOTIDE SEQUENCE</scope>
    <source>
        <strain evidence="1">84_SSukc20</strain>
    </source>
</reference>
<comment type="caution">
    <text evidence="1">The sequence shown here is derived from an EMBL/GenBank/DDBJ whole genome shotgun (WGS) entry which is preliminary data.</text>
</comment>
<dbReference type="Proteomes" id="UP001167871">
    <property type="component" value="Unassembled WGS sequence"/>
</dbReference>
<gene>
    <name evidence="1" type="ORF">QVO10_16220</name>
</gene>
<dbReference type="PANTHER" id="PTHR33604">
    <property type="entry name" value="OSJNBA0004B13.7 PROTEIN"/>
    <property type="match status" value="1"/>
</dbReference>
<reference evidence="1" key="1">
    <citation type="submission" date="2023-06" db="EMBL/GenBank/DDBJ databases">
        <authorList>
            <person name="Zeman M."/>
            <person name="Kubasova T."/>
            <person name="Jahodarova E."/>
            <person name="Nykrynova M."/>
            <person name="Rychlik I."/>
        </authorList>
    </citation>
    <scope>NUCLEOTIDE SEQUENCE</scope>
    <source>
        <strain evidence="1">84_SSukc20</strain>
    </source>
</reference>
<sequence length="367" mass="43325">MNIGICVIAFNRIESLKRVLNSLSRAYYNEDVSLIISIDKSDSTEVGKYADNFDWKFGIKKIIKHPINLGLRKHVLKCGDLLEDFDALVVLEDDVSVAPSFYFYAKQCVEKYYNDDNVAGISLYNFPFNYHTQMPFYPMPADSDIYLMQCAQSWGEIWMRPAWKSFKLWYDNHNEEFGDMPHLPHSICHWPKSSWLKYHTKYCIEQNKYFIYPYISLSTNNSDIGTHSKSNNSLPQSIMLYGKKEIFKLTPQVKYDAFFESEMIADLLGIKKTDLCIDVYGEKKNREKKRYWLTMSCQPYKIVSSYGLCQKTYEWNIINNIKGDDIFLYDTNIQSPKPKRNIHERLNLLKYFYKIQGLRNVFMKKLI</sequence>
<accession>A0ABT7XAL7</accession>
<name>A0ABT7XAL7_9BACE</name>
<organism evidence="1 2">
    <name type="scientific">Bacteroides gallinaceum</name>
    <dbReference type="NCBI Taxonomy" id="1462571"/>
    <lineage>
        <taxon>Bacteria</taxon>
        <taxon>Pseudomonadati</taxon>
        <taxon>Bacteroidota</taxon>
        <taxon>Bacteroidia</taxon>
        <taxon>Bacteroidales</taxon>
        <taxon>Bacteroidaceae</taxon>
        <taxon>Bacteroides</taxon>
    </lineage>
</organism>
<evidence type="ECO:0000313" key="2">
    <source>
        <dbReference type="Proteomes" id="UP001167871"/>
    </source>
</evidence>
<protein>
    <recommendedName>
        <fullName evidence="3">Glycosyltransferase</fullName>
    </recommendedName>
</protein>
<proteinExistence type="predicted"/>
<evidence type="ECO:0008006" key="3">
    <source>
        <dbReference type="Google" id="ProtNLM"/>
    </source>
</evidence>
<keyword evidence="2" id="KW-1185">Reference proteome</keyword>
<dbReference type="SUPFAM" id="SSF53448">
    <property type="entry name" value="Nucleotide-diphospho-sugar transferases"/>
    <property type="match status" value="1"/>
</dbReference>
<dbReference type="InterPro" id="IPR029044">
    <property type="entry name" value="Nucleotide-diphossugar_trans"/>
</dbReference>
<dbReference type="RefSeq" id="WP_301935119.1">
    <property type="nucleotide sequence ID" value="NZ_JAUEII010000055.1"/>
</dbReference>
<dbReference type="PANTHER" id="PTHR33604:SF3">
    <property type="entry name" value="OSJNBA0004B13.7 PROTEIN"/>
    <property type="match status" value="1"/>
</dbReference>
<dbReference type="EMBL" id="JAUEII010000055">
    <property type="protein sequence ID" value="MDN0050898.1"/>
    <property type="molecule type" value="Genomic_DNA"/>
</dbReference>